<gene>
    <name evidence="2" type="ORF">Sste5346_007674</name>
</gene>
<evidence type="ECO:0000313" key="3">
    <source>
        <dbReference type="Proteomes" id="UP001583186"/>
    </source>
</evidence>
<evidence type="ECO:0000313" key="2">
    <source>
        <dbReference type="EMBL" id="KAL1891411.1"/>
    </source>
</evidence>
<organism evidence="2 3">
    <name type="scientific">Sporothrix stenoceras</name>
    <dbReference type="NCBI Taxonomy" id="5173"/>
    <lineage>
        <taxon>Eukaryota</taxon>
        <taxon>Fungi</taxon>
        <taxon>Dikarya</taxon>
        <taxon>Ascomycota</taxon>
        <taxon>Pezizomycotina</taxon>
        <taxon>Sordariomycetes</taxon>
        <taxon>Sordariomycetidae</taxon>
        <taxon>Ophiostomatales</taxon>
        <taxon>Ophiostomataceae</taxon>
        <taxon>Sporothrix</taxon>
    </lineage>
</organism>
<accession>A0ABR3YSS5</accession>
<reference evidence="2 3" key="1">
    <citation type="journal article" date="2024" name="IMA Fungus">
        <title>IMA Genome - F19 : A genome assembly and annotation guide to empower mycologists, including annotated draft genome sequences of Ceratocystis pirilliformis, Diaporthe australafricana, Fusarium ophioides, Paecilomyces lecythidis, and Sporothrix stenoceras.</title>
        <authorList>
            <person name="Aylward J."/>
            <person name="Wilson A.M."/>
            <person name="Visagie C.M."/>
            <person name="Spraker J."/>
            <person name="Barnes I."/>
            <person name="Buitendag C."/>
            <person name="Ceriani C."/>
            <person name="Del Mar Angel L."/>
            <person name="du Plessis D."/>
            <person name="Fuchs T."/>
            <person name="Gasser K."/>
            <person name="Kramer D."/>
            <person name="Li W."/>
            <person name="Munsamy K."/>
            <person name="Piso A."/>
            <person name="Price J.L."/>
            <person name="Sonnekus B."/>
            <person name="Thomas C."/>
            <person name="van der Nest A."/>
            <person name="van Dijk A."/>
            <person name="van Heerden A."/>
            <person name="van Vuuren N."/>
            <person name="Yilmaz N."/>
            <person name="Duong T.A."/>
            <person name="van der Merwe N.A."/>
            <person name="Wingfield M.J."/>
            <person name="Wingfield B.D."/>
        </authorList>
    </citation>
    <scope>NUCLEOTIDE SEQUENCE [LARGE SCALE GENOMIC DNA]</scope>
    <source>
        <strain evidence="2 3">CMW 5346</strain>
    </source>
</reference>
<protein>
    <submittedName>
        <fullName evidence="2">Uncharacterized protein</fullName>
    </submittedName>
</protein>
<name>A0ABR3YSS5_9PEZI</name>
<dbReference type="Proteomes" id="UP001583186">
    <property type="component" value="Unassembled WGS sequence"/>
</dbReference>
<sequence length="106" mass="11392">MTPPCYTFPAAELTERVQLDVQGRQRKMPPATTAQQTDKNAADGNGKSTSSSGGNRHQGIDLARDCMLLSQMVQYSCAVMHPEMRDSPMPGQAWELHGGDDGVGGN</sequence>
<proteinExistence type="predicted"/>
<feature type="region of interest" description="Disordered" evidence="1">
    <location>
        <begin position="17"/>
        <end position="58"/>
    </location>
</feature>
<dbReference type="InterPro" id="IPR024645">
    <property type="entry name" value="Mitochondr_Som1"/>
</dbReference>
<dbReference type="EMBL" id="JAWCUI010000053">
    <property type="protein sequence ID" value="KAL1891411.1"/>
    <property type="molecule type" value="Genomic_DNA"/>
</dbReference>
<comment type="caution">
    <text evidence="2">The sequence shown here is derived from an EMBL/GenBank/DDBJ whole genome shotgun (WGS) entry which is preliminary data.</text>
</comment>
<feature type="compositionally biased region" description="Low complexity" evidence="1">
    <location>
        <begin position="44"/>
        <end position="55"/>
    </location>
</feature>
<keyword evidence="3" id="KW-1185">Reference proteome</keyword>
<evidence type="ECO:0000256" key="1">
    <source>
        <dbReference type="SAM" id="MobiDB-lite"/>
    </source>
</evidence>
<dbReference type="Pfam" id="PF11093">
    <property type="entry name" value="Mitochondr_Som1"/>
    <property type="match status" value="1"/>
</dbReference>